<dbReference type="Pfam" id="PF00651">
    <property type="entry name" value="BTB"/>
    <property type="match status" value="1"/>
</dbReference>
<dbReference type="CDD" id="cd18186">
    <property type="entry name" value="BTB_POZ_ZBTB_KLHL-like"/>
    <property type="match status" value="1"/>
</dbReference>
<dbReference type="Proteomes" id="UP000472727">
    <property type="component" value="Unassembled WGS sequence"/>
</dbReference>
<dbReference type="Gene3D" id="3.30.710.10">
    <property type="entry name" value="Potassium Channel Kv1.1, Chain A"/>
    <property type="match status" value="1"/>
</dbReference>
<comment type="caution">
    <text evidence="4">The sequence shown here is derived from an EMBL/GenBank/DDBJ whole genome shotgun (WGS) entry which is preliminary data.</text>
</comment>
<dbReference type="PROSITE" id="PS50097">
    <property type="entry name" value="BTB"/>
    <property type="match status" value="1"/>
</dbReference>
<dbReference type="SUPFAM" id="SSF54695">
    <property type="entry name" value="POZ domain"/>
    <property type="match status" value="1"/>
</dbReference>
<dbReference type="Proteomes" id="UP000483672">
    <property type="component" value="Unassembled WGS sequence"/>
</dbReference>
<sequence length="225" mass="26007">MDIHKTVAGSPIWRGKVRRGQPQGKQKVLYNPQSALGLYRNPMYLYIIIYAGKERRPFRLHRAVIAQNSGYFDNIFSSSDTDTSAIYLSDIYSRTFLKISDWLYNLPYWMTRNFYSRSCTIGIYRSTTFLGISGLKTDILKSVRDILREKLTIKHEMRVERDHFASLKGLCAHFKAPGAAGERKLLKECLEMALKDLKVKSTDTLSCYQDEEDSETLCEILNEFC</sequence>
<gene>
    <name evidence="2" type="ORF">TWF106_005159</name>
    <name evidence="4" type="ORF">TWF191_000271</name>
    <name evidence="3" type="ORF">TWF679_007041</name>
</gene>
<dbReference type="InterPro" id="IPR000210">
    <property type="entry name" value="BTB/POZ_dom"/>
</dbReference>
<dbReference type="InterPro" id="IPR011333">
    <property type="entry name" value="SKP1/BTB/POZ_sf"/>
</dbReference>
<evidence type="ECO:0000259" key="1">
    <source>
        <dbReference type="PROSITE" id="PS50097"/>
    </source>
</evidence>
<evidence type="ECO:0000313" key="6">
    <source>
        <dbReference type="Proteomes" id="UP000483672"/>
    </source>
</evidence>
<dbReference type="EMBL" id="WIWS01000231">
    <property type="protein sequence ID" value="KAF3196265.1"/>
    <property type="molecule type" value="Genomic_DNA"/>
</dbReference>
<dbReference type="AlphaFoldDB" id="A0A6G1MKU8"/>
<protein>
    <recommendedName>
        <fullName evidence="1">BTB domain-containing protein</fullName>
    </recommendedName>
</protein>
<evidence type="ECO:0000313" key="4">
    <source>
        <dbReference type="EMBL" id="KAF3230032.1"/>
    </source>
</evidence>
<feature type="domain" description="BTB" evidence="1">
    <location>
        <begin position="45"/>
        <end position="112"/>
    </location>
</feature>
<evidence type="ECO:0000313" key="2">
    <source>
        <dbReference type="EMBL" id="KAF3196265.1"/>
    </source>
</evidence>
<evidence type="ECO:0000313" key="5">
    <source>
        <dbReference type="Proteomes" id="UP000472727"/>
    </source>
</evidence>
<organism evidence="4 6">
    <name type="scientific">Orbilia oligospora</name>
    <name type="common">Nematode-trapping fungus</name>
    <name type="synonym">Arthrobotrys oligospora</name>
    <dbReference type="NCBI Taxonomy" id="2813651"/>
    <lineage>
        <taxon>Eukaryota</taxon>
        <taxon>Fungi</taxon>
        <taxon>Dikarya</taxon>
        <taxon>Ascomycota</taxon>
        <taxon>Pezizomycotina</taxon>
        <taxon>Orbiliomycetes</taxon>
        <taxon>Orbiliales</taxon>
        <taxon>Orbiliaceae</taxon>
        <taxon>Orbilia</taxon>
    </lineage>
</organism>
<dbReference type="OrthoDB" id="194443at2759"/>
<dbReference type="EMBL" id="WIWT01000004">
    <property type="protein sequence ID" value="KAF3221826.1"/>
    <property type="molecule type" value="Genomic_DNA"/>
</dbReference>
<accession>A0A6G1MKU8</accession>
<dbReference type="EMBL" id="WIPF01000010">
    <property type="protein sequence ID" value="KAF3230032.1"/>
    <property type="molecule type" value="Genomic_DNA"/>
</dbReference>
<reference evidence="5 6" key="1">
    <citation type="submission" date="2019-06" db="EMBL/GenBank/DDBJ databases">
        <authorList>
            <person name="Palmer J.M."/>
        </authorList>
    </citation>
    <scope>NUCLEOTIDE SEQUENCE [LARGE SCALE GENOMIC DNA]</scope>
    <source>
        <strain evidence="2 5">TWF106</strain>
        <strain evidence="4 6">TWF191</strain>
        <strain evidence="3">TWF679</strain>
    </source>
</reference>
<name>A0A6G1MKU8_ORBOL</name>
<evidence type="ECO:0000313" key="3">
    <source>
        <dbReference type="EMBL" id="KAF3221826.1"/>
    </source>
</evidence>
<dbReference type="Proteomes" id="UP000614610">
    <property type="component" value="Unassembled WGS sequence"/>
</dbReference>
<proteinExistence type="predicted"/>